<dbReference type="GO" id="GO:0016787">
    <property type="term" value="F:hydrolase activity"/>
    <property type="evidence" value="ECO:0007669"/>
    <property type="project" value="UniProtKB-KW"/>
</dbReference>
<evidence type="ECO:0000256" key="2">
    <source>
        <dbReference type="ARBA" id="ARBA00001947"/>
    </source>
</evidence>
<evidence type="ECO:0000256" key="7">
    <source>
        <dbReference type="ARBA" id="ARBA00022842"/>
    </source>
</evidence>
<comment type="caution">
    <text evidence="11">The sequence shown here is derived from an EMBL/GenBank/DDBJ whole genome shotgun (WGS) entry which is preliminary data.</text>
</comment>
<dbReference type="EMBL" id="JAGGLL010000027">
    <property type="protein sequence ID" value="MBP2023314.1"/>
    <property type="molecule type" value="Genomic_DNA"/>
</dbReference>
<dbReference type="Proteomes" id="UP001519308">
    <property type="component" value="Unassembled WGS sequence"/>
</dbReference>
<evidence type="ECO:0000256" key="9">
    <source>
        <dbReference type="ARBA" id="ARBA00023679"/>
    </source>
</evidence>
<dbReference type="SUPFAM" id="SSF55811">
    <property type="entry name" value="Nudix"/>
    <property type="match status" value="1"/>
</dbReference>
<feature type="domain" description="Nudix hydrolase" evidence="10">
    <location>
        <begin position="135"/>
        <end position="260"/>
    </location>
</feature>
<dbReference type="RefSeq" id="WP_021281099.1">
    <property type="nucleotide sequence ID" value="NZ_JAGGLL010000027.1"/>
</dbReference>
<protein>
    <recommendedName>
        <fullName evidence="4">NAD(+) diphosphatase</fullName>
        <ecNumber evidence="4">3.6.1.22</ecNumber>
    </recommendedName>
</protein>
<dbReference type="NCBIfam" id="NF001299">
    <property type="entry name" value="PRK00241.1"/>
    <property type="match status" value="1"/>
</dbReference>
<dbReference type="InterPro" id="IPR015797">
    <property type="entry name" value="NUDIX_hydrolase-like_dom_sf"/>
</dbReference>
<evidence type="ECO:0000256" key="1">
    <source>
        <dbReference type="ARBA" id="ARBA00001946"/>
    </source>
</evidence>
<keyword evidence="7" id="KW-0460">Magnesium</keyword>
<evidence type="ECO:0000256" key="5">
    <source>
        <dbReference type="ARBA" id="ARBA00022723"/>
    </source>
</evidence>
<proteinExistence type="inferred from homology"/>
<evidence type="ECO:0000256" key="8">
    <source>
        <dbReference type="ARBA" id="ARBA00023027"/>
    </source>
</evidence>
<comment type="cofactor">
    <cofactor evidence="1">
        <name>Mg(2+)</name>
        <dbReference type="ChEBI" id="CHEBI:18420"/>
    </cofactor>
</comment>
<dbReference type="PROSITE" id="PS51462">
    <property type="entry name" value="NUDIX"/>
    <property type="match status" value="1"/>
</dbReference>
<comment type="cofactor">
    <cofactor evidence="2">
        <name>Zn(2+)</name>
        <dbReference type="ChEBI" id="CHEBI:29105"/>
    </cofactor>
</comment>
<accession>A0ABS4K9L2</accession>
<dbReference type="Gene3D" id="3.90.79.10">
    <property type="entry name" value="Nucleoside Triphosphate Pyrophosphohydrolase"/>
    <property type="match status" value="1"/>
</dbReference>
<dbReference type="PROSITE" id="PS00893">
    <property type="entry name" value="NUDIX_BOX"/>
    <property type="match status" value="1"/>
</dbReference>
<keyword evidence="6 11" id="KW-0378">Hydrolase</keyword>
<dbReference type="CDD" id="cd03429">
    <property type="entry name" value="NUDIX_NADH_pyrophosphatase_Nudt13"/>
    <property type="match status" value="1"/>
</dbReference>
<evidence type="ECO:0000313" key="11">
    <source>
        <dbReference type="EMBL" id="MBP2023314.1"/>
    </source>
</evidence>
<dbReference type="PANTHER" id="PTHR42904:SF6">
    <property type="entry name" value="NAD-CAPPED RNA HYDROLASE NUDT12"/>
    <property type="match status" value="1"/>
</dbReference>
<keyword evidence="5" id="KW-0479">Metal-binding</keyword>
<keyword evidence="8" id="KW-0520">NAD</keyword>
<organism evidence="11 12">
    <name type="scientific">Clostridium punense</name>
    <dbReference type="NCBI Taxonomy" id="1054297"/>
    <lineage>
        <taxon>Bacteria</taxon>
        <taxon>Bacillati</taxon>
        <taxon>Bacillota</taxon>
        <taxon>Clostridia</taxon>
        <taxon>Eubacteriales</taxon>
        <taxon>Clostridiaceae</taxon>
        <taxon>Clostridium</taxon>
    </lineage>
</organism>
<keyword evidence="12" id="KW-1185">Reference proteome</keyword>
<reference evidence="11 12" key="1">
    <citation type="submission" date="2021-03" db="EMBL/GenBank/DDBJ databases">
        <title>Genomic Encyclopedia of Type Strains, Phase IV (KMG-IV): sequencing the most valuable type-strain genomes for metagenomic binning, comparative biology and taxonomic classification.</title>
        <authorList>
            <person name="Goeker M."/>
        </authorList>
    </citation>
    <scope>NUCLEOTIDE SEQUENCE [LARGE SCALE GENOMIC DNA]</scope>
    <source>
        <strain evidence="11 12">DSM 28650</strain>
    </source>
</reference>
<dbReference type="Gene3D" id="3.90.79.20">
    <property type="match status" value="1"/>
</dbReference>
<sequence length="271" mass="31352">MNNESIKDYNDNSYCFVFSKREILLKKYEEEPKFLSLNEVKKLGISNTEIIYVGTEEEAEYYAASLNSNDNIDEYYLKDIGQLNGEVNENIFLLALRGLHCINWLKKTKYCSCCGEKVKLEVKKPYIECLHCGHEMHPFVNPCILVAVLKEDKILLARSPHFPPNLFSLIAGFVEAGEHIENAVRREVREEVGIEIKNIKYFGSHPWPFSNSLMFGFIAEHSSGEIKIDNYEIEAADWYSLDDLPHIPDYNFSFAKIIIDHVLELRQKSQL</sequence>
<comment type="similarity">
    <text evidence="3">Belongs to the Nudix hydrolase family. NudC subfamily.</text>
</comment>
<dbReference type="EC" id="3.6.1.22" evidence="4"/>
<name>A0ABS4K9L2_9CLOT</name>
<dbReference type="PANTHER" id="PTHR42904">
    <property type="entry name" value="NUDIX HYDROLASE, NUDC SUBFAMILY"/>
    <property type="match status" value="1"/>
</dbReference>
<evidence type="ECO:0000256" key="4">
    <source>
        <dbReference type="ARBA" id="ARBA00012381"/>
    </source>
</evidence>
<evidence type="ECO:0000256" key="3">
    <source>
        <dbReference type="ARBA" id="ARBA00009595"/>
    </source>
</evidence>
<dbReference type="InterPro" id="IPR049734">
    <property type="entry name" value="NudC-like_C"/>
</dbReference>
<evidence type="ECO:0000259" key="10">
    <source>
        <dbReference type="PROSITE" id="PS51462"/>
    </source>
</evidence>
<dbReference type="Pfam" id="PF00293">
    <property type="entry name" value="NUDIX"/>
    <property type="match status" value="1"/>
</dbReference>
<dbReference type="InterPro" id="IPR050241">
    <property type="entry name" value="NAD-cap_RNA_hydrolase_NudC"/>
</dbReference>
<dbReference type="InterPro" id="IPR000086">
    <property type="entry name" value="NUDIX_hydrolase_dom"/>
</dbReference>
<evidence type="ECO:0000256" key="6">
    <source>
        <dbReference type="ARBA" id="ARBA00022801"/>
    </source>
</evidence>
<dbReference type="InterPro" id="IPR020084">
    <property type="entry name" value="NUDIX_hydrolase_CS"/>
</dbReference>
<comment type="catalytic activity">
    <reaction evidence="9">
        <text>a 5'-end NAD(+)-phospho-ribonucleoside in mRNA + H2O = a 5'-end phospho-adenosine-phospho-ribonucleoside in mRNA + beta-nicotinamide D-ribonucleotide + 2 H(+)</text>
        <dbReference type="Rhea" id="RHEA:60876"/>
        <dbReference type="Rhea" id="RHEA-COMP:15698"/>
        <dbReference type="Rhea" id="RHEA-COMP:15719"/>
        <dbReference type="ChEBI" id="CHEBI:14649"/>
        <dbReference type="ChEBI" id="CHEBI:15377"/>
        <dbReference type="ChEBI" id="CHEBI:15378"/>
        <dbReference type="ChEBI" id="CHEBI:144029"/>
        <dbReference type="ChEBI" id="CHEBI:144051"/>
    </reaction>
    <physiologicalReaction direction="left-to-right" evidence="9">
        <dbReference type="Rhea" id="RHEA:60877"/>
    </physiologicalReaction>
</comment>
<gene>
    <name evidence="11" type="ORF">J2Z44_003151</name>
</gene>
<evidence type="ECO:0000313" key="12">
    <source>
        <dbReference type="Proteomes" id="UP001519308"/>
    </source>
</evidence>